<dbReference type="GeneID" id="14309270"/>
<dbReference type="HOGENOM" id="CLU_2519749_0_0_2"/>
<gene>
    <name evidence="2" type="ordered locus">Metfor_0597</name>
</gene>
<evidence type="ECO:0000313" key="3">
    <source>
        <dbReference type="Proteomes" id="UP000010824"/>
    </source>
</evidence>
<dbReference type="RefSeq" id="WP_015284622.1">
    <property type="nucleotide sequence ID" value="NC_019943.1"/>
</dbReference>
<proteinExistence type="predicted"/>
<feature type="transmembrane region" description="Helical" evidence="1">
    <location>
        <begin position="61"/>
        <end position="81"/>
    </location>
</feature>
<dbReference type="Proteomes" id="UP000010824">
    <property type="component" value="Chromosome"/>
</dbReference>
<reference evidence="2 3" key="2">
    <citation type="journal article" date="2014" name="Genome Announc.">
        <title>Complete Genome Sequence of Methanoregula formicica SMSPT, a Mesophilic Hydrogenotrophic Methanogen Isolated from a Methanogenic Upflow Anaerobic Sludge Blanket Reactor.</title>
        <authorList>
            <person name="Yamamoto K."/>
            <person name="Tamaki H."/>
            <person name="Cadillo-Quiroz H."/>
            <person name="Imachi H."/>
            <person name="Kyrpides N."/>
            <person name="Woyke T."/>
            <person name="Goodwin L."/>
            <person name="Zinder S.H."/>
            <person name="Kamagata Y."/>
            <person name="Liu W.T."/>
        </authorList>
    </citation>
    <scope>NUCLEOTIDE SEQUENCE [LARGE SCALE GENOMIC DNA]</scope>
    <source>
        <strain evidence="3">DSM 22288 / NBRC 105244 / SMSP</strain>
    </source>
</reference>
<feature type="transmembrane region" description="Helical" evidence="1">
    <location>
        <begin position="6"/>
        <end position="25"/>
    </location>
</feature>
<dbReference type="OrthoDB" id="119805at2157"/>
<protein>
    <submittedName>
        <fullName evidence="2">Uncharacterized protein</fullName>
    </submittedName>
</protein>
<name>L0HED9_METFS</name>
<keyword evidence="1" id="KW-1133">Transmembrane helix</keyword>
<dbReference type="eggNOG" id="arCOG11068">
    <property type="taxonomic scope" value="Archaea"/>
</dbReference>
<keyword evidence="1" id="KW-0472">Membrane</keyword>
<dbReference type="STRING" id="593750.Metfor_0597"/>
<dbReference type="EMBL" id="CP003167">
    <property type="protein sequence ID" value="AGB01658.1"/>
    <property type="molecule type" value="Genomic_DNA"/>
</dbReference>
<feature type="transmembrane region" description="Helical" evidence="1">
    <location>
        <begin position="32"/>
        <end position="55"/>
    </location>
</feature>
<dbReference type="InParanoid" id="L0HED9"/>
<evidence type="ECO:0000256" key="1">
    <source>
        <dbReference type="SAM" id="Phobius"/>
    </source>
</evidence>
<keyword evidence="1" id="KW-0812">Transmembrane</keyword>
<evidence type="ECO:0000313" key="2">
    <source>
        <dbReference type="EMBL" id="AGB01658.1"/>
    </source>
</evidence>
<keyword evidence="3" id="KW-1185">Reference proteome</keyword>
<dbReference type="AlphaFoldDB" id="L0HED9"/>
<sequence>MDISGTIQLVATLAEVAVALIAFLIAIQKKKLYGWFIGITFALFVVFDLARIFALDMSAELHALVLLIACISMVGAVWLLWKSQ</sequence>
<dbReference type="KEGG" id="mfo:Metfor_0597"/>
<organism evidence="2 3">
    <name type="scientific">Methanoregula formicica (strain DSM 22288 / NBRC 105244 / SMSP)</name>
    <dbReference type="NCBI Taxonomy" id="593750"/>
    <lineage>
        <taxon>Archaea</taxon>
        <taxon>Methanobacteriati</taxon>
        <taxon>Methanobacteriota</taxon>
        <taxon>Stenosarchaea group</taxon>
        <taxon>Methanomicrobia</taxon>
        <taxon>Methanomicrobiales</taxon>
        <taxon>Methanoregulaceae</taxon>
        <taxon>Methanoregula</taxon>
    </lineage>
</organism>
<reference evidence="3" key="1">
    <citation type="submission" date="2011-12" db="EMBL/GenBank/DDBJ databases">
        <title>Complete sequence of Methanoregula formicicum SMSP.</title>
        <authorList>
            <person name="Lucas S."/>
            <person name="Han J."/>
            <person name="Lapidus A."/>
            <person name="Cheng J.-F."/>
            <person name="Goodwin L."/>
            <person name="Pitluck S."/>
            <person name="Peters L."/>
            <person name="Ovchinnikova G."/>
            <person name="Teshima H."/>
            <person name="Detter J.C."/>
            <person name="Han C."/>
            <person name="Tapia R."/>
            <person name="Land M."/>
            <person name="Hauser L."/>
            <person name="Kyrpides N."/>
            <person name="Ivanova N."/>
            <person name="Pagani I."/>
            <person name="Imachi H."/>
            <person name="Tamaki H."/>
            <person name="Sekiguchi Y."/>
            <person name="Kamagata Y."/>
            <person name="Cadillo-Quiroz H."/>
            <person name="Zinder S."/>
            <person name="Liu W.-T."/>
            <person name="Woyke T."/>
        </authorList>
    </citation>
    <scope>NUCLEOTIDE SEQUENCE [LARGE SCALE GENOMIC DNA]</scope>
    <source>
        <strain evidence="3">DSM 22288 / NBRC 105244 / SMSP</strain>
    </source>
</reference>
<accession>L0HED9</accession>